<dbReference type="SUPFAM" id="SSF52833">
    <property type="entry name" value="Thioredoxin-like"/>
    <property type="match status" value="1"/>
</dbReference>
<dbReference type="PRINTS" id="PR00421">
    <property type="entry name" value="THIOREDOXIN"/>
</dbReference>
<accession>A0A9P7BEE6</accession>
<dbReference type="InterPro" id="IPR017937">
    <property type="entry name" value="Thioredoxin_CS"/>
</dbReference>
<gene>
    <name evidence="5" type="primary">TRX2</name>
    <name evidence="5" type="ORF">C6P40_003770</name>
</gene>
<dbReference type="PROSITE" id="PS00194">
    <property type="entry name" value="THIOREDOXIN_1"/>
    <property type="match status" value="1"/>
</dbReference>
<name>A0A9P7BEE6_9ASCO</name>
<keyword evidence="1" id="KW-1015">Disulfide bond</keyword>
<dbReference type="InterPro" id="IPR013766">
    <property type="entry name" value="Thioredoxin_domain"/>
</dbReference>
<reference evidence="5" key="1">
    <citation type="submission" date="2020-11" db="EMBL/GenBank/DDBJ databases">
        <title>Kefir isolates.</title>
        <authorList>
            <person name="Marcisauskas S."/>
            <person name="Kim Y."/>
            <person name="Blasche S."/>
        </authorList>
    </citation>
    <scope>NUCLEOTIDE SEQUENCE</scope>
    <source>
        <strain evidence="5">Olga-1</strain>
    </source>
</reference>
<dbReference type="OrthoDB" id="10263751at2759"/>
<feature type="compositionally biased region" description="Low complexity" evidence="2">
    <location>
        <begin position="28"/>
        <end position="46"/>
    </location>
</feature>
<dbReference type="InterPro" id="IPR036249">
    <property type="entry name" value="Thioredoxin-like_sf"/>
</dbReference>
<feature type="chain" id="PRO_5040183763" evidence="3">
    <location>
        <begin position="25"/>
        <end position="151"/>
    </location>
</feature>
<dbReference type="NCBIfam" id="TIGR01068">
    <property type="entry name" value="thioredoxin"/>
    <property type="match status" value="1"/>
</dbReference>
<evidence type="ECO:0000256" key="1">
    <source>
        <dbReference type="ARBA" id="ARBA00023157"/>
    </source>
</evidence>
<evidence type="ECO:0000259" key="4">
    <source>
        <dbReference type="PROSITE" id="PS51352"/>
    </source>
</evidence>
<organism evidence="5 6">
    <name type="scientific">Pichia californica</name>
    <dbReference type="NCBI Taxonomy" id="460514"/>
    <lineage>
        <taxon>Eukaryota</taxon>
        <taxon>Fungi</taxon>
        <taxon>Dikarya</taxon>
        <taxon>Ascomycota</taxon>
        <taxon>Saccharomycotina</taxon>
        <taxon>Pichiomycetes</taxon>
        <taxon>Pichiales</taxon>
        <taxon>Pichiaceae</taxon>
        <taxon>Pichia</taxon>
    </lineage>
</organism>
<evidence type="ECO:0000313" key="5">
    <source>
        <dbReference type="EMBL" id="KAG0686584.1"/>
    </source>
</evidence>
<dbReference type="CDD" id="cd02947">
    <property type="entry name" value="TRX_family"/>
    <property type="match status" value="1"/>
</dbReference>
<dbReference type="PANTHER" id="PTHR46115">
    <property type="entry name" value="THIOREDOXIN-LIKE PROTEIN 1"/>
    <property type="match status" value="1"/>
</dbReference>
<dbReference type="Pfam" id="PF00085">
    <property type="entry name" value="Thioredoxin"/>
    <property type="match status" value="1"/>
</dbReference>
<comment type="caution">
    <text evidence="5">The sequence shown here is derived from an EMBL/GenBank/DDBJ whole genome shotgun (WGS) entry which is preliminary data.</text>
</comment>
<feature type="domain" description="Thioredoxin" evidence="4">
    <location>
        <begin position="29"/>
        <end position="151"/>
    </location>
</feature>
<proteinExistence type="predicted"/>
<dbReference type="Gene3D" id="3.40.30.10">
    <property type="entry name" value="Glutaredoxin"/>
    <property type="match status" value="1"/>
</dbReference>
<protein>
    <submittedName>
        <fullName evidence="5">Cytoplasmic thioredoxin isoenzyme 2</fullName>
    </submittedName>
</protein>
<feature type="region of interest" description="Disordered" evidence="2">
    <location>
        <begin position="27"/>
        <end position="46"/>
    </location>
</feature>
<dbReference type="PROSITE" id="PS51352">
    <property type="entry name" value="THIOREDOXIN_2"/>
    <property type="match status" value="1"/>
</dbReference>
<dbReference type="Proteomes" id="UP000697127">
    <property type="component" value="Unassembled WGS sequence"/>
</dbReference>
<evidence type="ECO:0000256" key="3">
    <source>
        <dbReference type="SAM" id="SignalP"/>
    </source>
</evidence>
<dbReference type="GO" id="GO:0015035">
    <property type="term" value="F:protein-disulfide reductase activity"/>
    <property type="evidence" value="ECO:0007669"/>
    <property type="project" value="InterPro"/>
</dbReference>
<dbReference type="EMBL" id="PUHW01000440">
    <property type="protein sequence ID" value="KAG0686584.1"/>
    <property type="molecule type" value="Genomic_DNA"/>
</dbReference>
<keyword evidence="6" id="KW-1185">Reference proteome</keyword>
<sequence length="151" mass="16471">MFNFVVLVLIVILINKFLTRQASASPYSKNLNKSSNQSNLNNSNNSNNMVTVINTEEEFKTAISASNLVVVDFFATWCGPCKMIAPMLEKFSTEYSSASFYKVDVDDLPSVAASNEVSSMPTLLFFKSGELVGKVIGANPAAIKQTLQKLA</sequence>
<feature type="signal peptide" evidence="3">
    <location>
        <begin position="1"/>
        <end position="24"/>
    </location>
</feature>
<dbReference type="AlphaFoldDB" id="A0A9P7BEE6"/>
<evidence type="ECO:0000313" key="6">
    <source>
        <dbReference type="Proteomes" id="UP000697127"/>
    </source>
</evidence>
<dbReference type="InterPro" id="IPR005746">
    <property type="entry name" value="Thioredoxin"/>
</dbReference>
<keyword evidence="3" id="KW-0732">Signal</keyword>
<dbReference type="FunFam" id="3.40.30.10:FF:000245">
    <property type="entry name" value="Thioredoxin"/>
    <property type="match status" value="1"/>
</dbReference>
<evidence type="ECO:0000256" key="2">
    <source>
        <dbReference type="SAM" id="MobiDB-lite"/>
    </source>
</evidence>